<keyword evidence="6" id="KW-1185">Reference proteome</keyword>
<evidence type="ECO:0000256" key="4">
    <source>
        <dbReference type="PIRNR" id="PIRNR001213"/>
    </source>
</evidence>
<dbReference type="GO" id="GO:0005737">
    <property type="term" value="C:cytoplasm"/>
    <property type="evidence" value="ECO:0007669"/>
    <property type="project" value="UniProtKB-SubCell"/>
</dbReference>
<keyword evidence="1 4" id="KW-0963">Cytoplasm</keyword>
<dbReference type="InterPro" id="IPR016050">
    <property type="entry name" value="Proteasome_bsu_CS"/>
</dbReference>
<dbReference type="VEuPathDB" id="FungiDB:TRICI_005117"/>
<sequence>MNHYQTHWGRPRDDVYGSYNYKIHDAGQPKVATQQPIVTGTSVIGIKFNKGVILAADNLASYGSLARFHDQERIVQVGKETIVGMSGDISDLQYIQRLLEELEIDENYENDGHSLRARHVYSYLSRVMYNRRSKLDPLWNAVLVAGIEDGKPLLSYVDLLGVTYSAPTLATGFGAHLAIPLLRQAVDKEEDADKLTEDEARKIIDKCMKVLFYRDARSLDKYTVATITPDGVKLDKDVKCQDMSWRFAGSITGYGTQKE</sequence>
<reference evidence="5" key="1">
    <citation type="journal article" date="2019" name="G3 (Bethesda)">
        <title>Genome Assemblies of Two Rare Opportunistic Yeast Pathogens: Diutina rugosa (syn. Candida rugosa) and Trichomonascus ciferrii (syn. Candida ciferrii).</title>
        <authorList>
            <person name="Mixao V."/>
            <person name="Saus E."/>
            <person name="Hansen A.P."/>
            <person name="Lass-Florl C."/>
            <person name="Gabaldon T."/>
        </authorList>
    </citation>
    <scope>NUCLEOTIDE SEQUENCE</scope>
    <source>
        <strain evidence="5">CBS 4856</strain>
    </source>
</reference>
<dbReference type="EMBL" id="SWFS01000392">
    <property type="protein sequence ID" value="KAA8906694.1"/>
    <property type="molecule type" value="Genomic_DNA"/>
</dbReference>
<dbReference type="InterPro" id="IPR016295">
    <property type="entry name" value="Proteasome_beta4"/>
</dbReference>
<comment type="similarity">
    <text evidence="4">Belongs to the peptidase T1B family.</text>
</comment>
<proteinExistence type="inferred from homology"/>
<comment type="subcellular location">
    <subcellularLocation>
        <location evidence="4">Cytoplasm</location>
    </subcellularLocation>
    <subcellularLocation>
        <location evidence="4">Nucleus</location>
    </subcellularLocation>
</comment>
<dbReference type="FunFam" id="3.60.20.10:FF:000014">
    <property type="entry name" value="Proteasome subunit beta type-7"/>
    <property type="match status" value="1"/>
</dbReference>
<dbReference type="Gene3D" id="3.60.20.10">
    <property type="entry name" value="Glutamine Phosphoribosylpyrophosphate, subunit 1, domain 1"/>
    <property type="match status" value="1"/>
</dbReference>
<dbReference type="GO" id="GO:0005634">
    <property type="term" value="C:nucleus"/>
    <property type="evidence" value="ECO:0007669"/>
    <property type="project" value="UniProtKB-SubCell"/>
</dbReference>
<dbReference type="CDD" id="cd03760">
    <property type="entry name" value="proteasome_beta_type_4"/>
    <property type="match status" value="1"/>
</dbReference>
<comment type="caution">
    <text evidence="5">The sequence shown here is derived from an EMBL/GenBank/DDBJ whole genome shotgun (WGS) entry which is preliminary data.</text>
</comment>
<dbReference type="Proteomes" id="UP000761534">
    <property type="component" value="Unassembled WGS sequence"/>
</dbReference>
<dbReference type="SUPFAM" id="SSF56235">
    <property type="entry name" value="N-terminal nucleophile aminohydrolases (Ntn hydrolases)"/>
    <property type="match status" value="1"/>
</dbReference>
<name>A0A642UWF7_9ASCO</name>
<gene>
    <name evidence="5" type="ORF">TRICI_005117</name>
</gene>
<evidence type="ECO:0000256" key="2">
    <source>
        <dbReference type="ARBA" id="ARBA00022942"/>
    </source>
</evidence>
<dbReference type="PROSITE" id="PS51476">
    <property type="entry name" value="PROTEASOME_BETA_2"/>
    <property type="match status" value="1"/>
</dbReference>
<organism evidence="5 6">
    <name type="scientific">Trichomonascus ciferrii</name>
    <dbReference type="NCBI Taxonomy" id="44093"/>
    <lineage>
        <taxon>Eukaryota</taxon>
        <taxon>Fungi</taxon>
        <taxon>Dikarya</taxon>
        <taxon>Ascomycota</taxon>
        <taxon>Saccharomycotina</taxon>
        <taxon>Dipodascomycetes</taxon>
        <taxon>Dipodascales</taxon>
        <taxon>Trichomonascaceae</taxon>
        <taxon>Trichomonascus</taxon>
        <taxon>Trichomonascus ciferrii complex</taxon>
    </lineage>
</organism>
<dbReference type="InterPro" id="IPR023333">
    <property type="entry name" value="Proteasome_suB-type"/>
</dbReference>
<dbReference type="InterPro" id="IPR029055">
    <property type="entry name" value="Ntn_hydrolases_N"/>
</dbReference>
<evidence type="ECO:0000256" key="1">
    <source>
        <dbReference type="ARBA" id="ARBA00022490"/>
    </source>
</evidence>
<dbReference type="GO" id="GO:0010499">
    <property type="term" value="P:proteasomal ubiquitin-independent protein catabolic process"/>
    <property type="evidence" value="ECO:0007669"/>
    <property type="project" value="UniProtKB-ARBA"/>
</dbReference>
<accession>A0A642UWF7</accession>
<dbReference type="GO" id="GO:0019774">
    <property type="term" value="C:proteasome core complex, beta-subunit complex"/>
    <property type="evidence" value="ECO:0007669"/>
    <property type="project" value="UniProtKB-UniRule"/>
</dbReference>
<dbReference type="PIRSF" id="PIRSF001213">
    <property type="entry name" value="Psome_endopept_beta"/>
    <property type="match status" value="1"/>
</dbReference>
<keyword evidence="2 4" id="KW-0647">Proteasome</keyword>
<evidence type="ECO:0000313" key="5">
    <source>
        <dbReference type="EMBL" id="KAA8906694.1"/>
    </source>
</evidence>
<comment type="function">
    <text evidence="4">Non-catalytic component of the proteasome.</text>
</comment>
<evidence type="ECO:0000313" key="6">
    <source>
        <dbReference type="Proteomes" id="UP000761534"/>
    </source>
</evidence>
<keyword evidence="3 4" id="KW-0539">Nucleus</keyword>
<protein>
    <recommendedName>
        <fullName evidence="4">Proteasome subunit beta</fullName>
    </recommendedName>
</protein>
<dbReference type="OrthoDB" id="10248542at2759"/>
<dbReference type="Pfam" id="PF00227">
    <property type="entry name" value="Proteasome"/>
    <property type="match status" value="1"/>
</dbReference>
<dbReference type="GO" id="GO:0043161">
    <property type="term" value="P:proteasome-mediated ubiquitin-dependent protein catabolic process"/>
    <property type="evidence" value="ECO:0007669"/>
    <property type="project" value="UniProtKB-ARBA"/>
</dbReference>
<dbReference type="InterPro" id="IPR001353">
    <property type="entry name" value="Proteasome_sua/b"/>
</dbReference>
<dbReference type="PROSITE" id="PS00854">
    <property type="entry name" value="PROTEASOME_BETA_1"/>
    <property type="match status" value="1"/>
</dbReference>
<evidence type="ECO:0000256" key="3">
    <source>
        <dbReference type="ARBA" id="ARBA00023242"/>
    </source>
</evidence>
<dbReference type="AlphaFoldDB" id="A0A642UWF7"/>
<dbReference type="PANTHER" id="PTHR32194">
    <property type="entry name" value="METALLOPROTEASE TLDD"/>
    <property type="match status" value="1"/>
</dbReference>
<dbReference type="PANTHER" id="PTHR32194:SF6">
    <property type="entry name" value="PROTEASOME SUBUNIT BETA"/>
    <property type="match status" value="1"/>
</dbReference>